<dbReference type="NCBIfam" id="NF010925">
    <property type="entry name" value="PRK14345.1"/>
    <property type="match status" value="1"/>
</dbReference>
<name>A0A644T3E7_9ZZZZ</name>
<gene>
    <name evidence="6" type="primary">lipB_2</name>
    <name evidence="6" type="ORF">SDC9_06869</name>
</gene>
<comment type="pathway">
    <text evidence="1">Protein modification; protein lipoylation via endogenous pathway; protein N(6)-(lipoyl)lysine from octanoyl-[acyl-carrier-protein]: step 1/2.</text>
</comment>
<evidence type="ECO:0000256" key="1">
    <source>
        <dbReference type="ARBA" id="ARBA00004821"/>
    </source>
</evidence>
<dbReference type="InterPro" id="IPR020605">
    <property type="entry name" value="Octanoyltransferase_CS"/>
</dbReference>
<keyword evidence="3 6" id="KW-0808">Transferase</keyword>
<protein>
    <recommendedName>
        <fullName evidence="2">lipoyl(octanoyl) transferase</fullName>
        <ecNumber evidence="2">2.3.1.181</ecNumber>
    </recommendedName>
</protein>
<evidence type="ECO:0000259" key="5">
    <source>
        <dbReference type="PROSITE" id="PS51733"/>
    </source>
</evidence>
<comment type="caution">
    <text evidence="6">The sequence shown here is derived from an EMBL/GenBank/DDBJ whole genome shotgun (WGS) entry which is preliminary data.</text>
</comment>
<dbReference type="PANTHER" id="PTHR10993">
    <property type="entry name" value="OCTANOYLTRANSFERASE"/>
    <property type="match status" value="1"/>
</dbReference>
<organism evidence="6">
    <name type="scientific">bioreactor metagenome</name>
    <dbReference type="NCBI Taxonomy" id="1076179"/>
    <lineage>
        <taxon>unclassified sequences</taxon>
        <taxon>metagenomes</taxon>
        <taxon>ecological metagenomes</taxon>
    </lineage>
</organism>
<dbReference type="InterPro" id="IPR000544">
    <property type="entry name" value="Octanoyltransferase"/>
</dbReference>
<feature type="domain" description="BPL/LPL catalytic" evidence="5">
    <location>
        <begin position="59"/>
        <end position="242"/>
    </location>
</feature>
<dbReference type="Gene3D" id="3.30.930.10">
    <property type="entry name" value="Bira Bifunctional Protein, Domain 2"/>
    <property type="match status" value="1"/>
</dbReference>
<dbReference type="NCBIfam" id="TIGR00214">
    <property type="entry name" value="lipB"/>
    <property type="match status" value="1"/>
</dbReference>
<keyword evidence="4 6" id="KW-0012">Acyltransferase</keyword>
<evidence type="ECO:0000256" key="3">
    <source>
        <dbReference type="ARBA" id="ARBA00022679"/>
    </source>
</evidence>
<dbReference type="HAMAP" id="MF_00013">
    <property type="entry name" value="LipB"/>
    <property type="match status" value="1"/>
</dbReference>
<evidence type="ECO:0000256" key="4">
    <source>
        <dbReference type="ARBA" id="ARBA00023315"/>
    </source>
</evidence>
<dbReference type="EC" id="2.3.1.181" evidence="2"/>
<dbReference type="PROSITE" id="PS51733">
    <property type="entry name" value="BPL_LPL_CATALYTIC"/>
    <property type="match status" value="1"/>
</dbReference>
<dbReference type="GO" id="GO:0033819">
    <property type="term" value="F:lipoyl(octanoyl) transferase activity"/>
    <property type="evidence" value="ECO:0007669"/>
    <property type="project" value="UniProtKB-EC"/>
</dbReference>
<sequence length="259" mass="27805">MPRRLCAPQTLDAGAASRYEGFLHQPSKPKAHMYAFDLGCAAYQRAFEIQKQAQAYVLQGGGDILLLLEHPPTVTLGKNSGQENLPPNLASIWGSAVDVVHSTRGGNITCHFPGQLVAYPIINLKKRSGGVRAYVNDVEETAIRTVRRFGIEASRKPGFPGVWVGGSKIASLGIAVQRHVTLHGLAMNVDRDLSLFNIITPCGLDGVTATSVQREQNGDPATMDAVKACFLEAFCEVFSQPLPPLQSTQACEALLAGQP</sequence>
<dbReference type="CDD" id="cd16444">
    <property type="entry name" value="LipB"/>
    <property type="match status" value="1"/>
</dbReference>
<reference evidence="6" key="1">
    <citation type="submission" date="2019-08" db="EMBL/GenBank/DDBJ databases">
        <authorList>
            <person name="Kucharzyk K."/>
            <person name="Murdoch R.W."/>
            <person name="Higgins S."/>
            <person name="Loffler F."/>
        </authorList>
    </citation>
    <scope>NUCLEOTIDE SEQUENCE</scope>
</reference>
<proteinExistence type="inferred from homology"/>
<dbReference type="InterPro" id="IPR004143">
    <property type="entry name" value="BPL_LPL_catalytic"/>
</dbReference>
<dbReference type="Pfam" id="PF21948">
    <property type="entry name" value="LplA-B_cat"/>
    <property type="match status" value="1"/>
</dbReference>
<dbReference type="AlphaFoldDB" id="A0A644T3E7"/>
<dbReference type="InterPro" id="IPR045864">
    <property type="entry name" value="aa-tRNA-synth_II/BPL/LPL"/>
</dbReference>
<dbReference type="SUPFAM" id="SSF55681">
    <property type="entry name" value="Class II aaRS and biotin synthetases"/>
    <property type="match status" value="1"/>
</dbReference>
<dbReference type="GO" id="GO:0009249">
    <property type="term" value="P:protein lipoylation"/>
    <property type="evidence" value="ECO:0007669"/>
    <property type="project" value="InterPro"/>
</dbReference>
<dbReference type="PANTHER" id="PTHR10993:SF7">
    <property type="entry name" value="LIPOYLTRANSFERASE 2, MITOCHONDRIAL-RELATED"/>
    <property type="match status" value="1"/>
</dbReference>
<dbReference type="EMBL" id="VSSQ01000014">
    <property type="protein sequence ID" value="MPL61299.1"/>
    <property type="molecule type" value="Genomic_DNA"/>
</dbReference>
<dbReference type="PROSITE" id="PS01313">
    <property type="entry name" value="LIPB"/>
    <property type="match status" value="1"/>
</dbReference>
<evidence type="ECO:0000256" key="2">
    <source>
        <dbReference type="ARBA" id="ARBA00012334"/>
    </source>
</evidence>
<accession>A0A644T3E7</accession>
<evidence type="ECO:0000313" key="6">
    <source>
        <dbReference type="EMBL" id="MPL61299.1"/>
    </source>
</evidence>
<dbReference type="UniPathway" id="UPA00538">
    <property type="reaction ID" value="UER00592"/>
</dbReference>